<sequence>MFRDIKFPQDVAGQGKGAASISAVIIEPGPALPRSVRKKTHPSTGKEKLTPDLNVLRCSFYNEATGTWTFRVHVDCWDLVACRVSDPFACASAWCKSLISLHRDSSLGPGSKTLYPPKAPISTRKTPYGRNYRRASLQPLATFDGLAAELGLDHLPTIFTPVPLSQIIALSSIPSDKGTLIRSNISGRNTDPFSCLPPEILHQIFSFTPTFSLLNLRLASRAVASVSRLPDLPQSFWRSRFLPPLEMGFALPERVDWDQDREMDWRGLYFLLRRALRAYRASGRRNKSTGSSVLARLGKRWYWWERLGGIVEGGLG</sequence>
<evidence type="ECO:0000259" key="1">
    <source>
        <dbReference type="PROSITE" id="PS50181"/>
    </source>
</evidence>
<evidence type="ECO:0000313" key="2">
    <source>
        <dbReference type="EMBL" id="KAK4242817.1"/>
    </source>
</evidence>
<comment type="caution">
    <text evidence="2">The sequence shown here is derived from an EMBL/GenBank/DDBJ whole genome shotgun (WGS) entry which is preliminary data.</text>
</comment>
<dbReference type="InterPro" id="IPR036047">
    <property type="entry name" value="F-box-like_dom_sf"/>
</dbReference>
<gene>
    <name evidence="2" type="ORF">C8A03DRAFT_10999</name>
</gene>
<feature type="domain" description="F-box" evidence="1">
    <location>
        <begin position="190"/>
        <end position="240"/>
    </location>
</feature>
<dbReference type="SUPFAM" id="SSF81383">
    <property type="entry name" value="F-box domain"/>
    <property type="match status" value="1"/>
</dbReference>
<evidence type="ECO:0000313" key="3">
    <source>
        <dbReference type="Proteomes" id="UP001303760"/>
    </source>
</evidence>
<protein>
    <recommendedName>
        <fullName evidence="1">F-box domain-containing protein</fullName>
    </recommendedName>
</protein>
<dbReference type="AlphaFoldDB" id="A0AAN7CK89"/>
<accession>A0AAN7CK89</accession>
<dbReference type="Proteomes" id="UP001303760">
    <property type="component" value="Unassembled WGS sequence"/>
</dbReference>
<dbReference type="InterPro" id="IPR001810">
    <property type="entry name" value="F-box_dom"/>
</dbReference>
<name>A0AAN7CK89_9PEZI</name>
<proteinExistence type="predicted"/>
<dbReference type="PROSITE" id="PS50181">
    <property type="entry name" value="FBOX"/>
    <property type="match status" value="1"/>
</dbReference>
<organism evidence="2 3">
    <name type="scientific">Achaetomium macrosporum</name>
    <dbReference type="NCBI Taxonomy" id="79813"/>
    <lineage>
        <taxon>Eukaryota</taxon>
        <taxon>Fungi</taxon>
        <taxon>Dikarya</taxon>
        <taxon>Ascomycota</taxon>
        <taxon>Pezizomycotina</taxon>
        <taxon>Sordariomycetes</taxon>
        <taxon>Sordariomycetidae</taxon>
        <taxon>Sordariales</taxon>
        <taxon>Chaetomiaceae</taxon>
        <taxon>Achaetomium</taxon>
    </lineage>
</organism>
<dbReference type="Pfam" id="PF00646">
    <property type="entry name" value="F-box"/>
    <property type="match status" value="1"/>
</dbReference>
<dbReference type="EMBL" id="MU860004">
    <property type="protein sequence ID" value="KAK4242817.1"/>
    <property type="molecule type" value="Genomic_DNA"/>
</dbReference>
<reference evidence="2" key="2">
    <citation type="submission" date="2023-05" db="EMBL/GenBank/DDBJ databases">
        <authorList>
            <consortium name="Lawrence Berkeley National Laboratory"/>
            <person name="Steindorff A."/>
            <person name="Hensen N."/>
            <person name="Bonometti L."/>
            <person name="Westerberg I."/>
            <person name="Brannstrom I.O."/>
            <person name="Guillou S."/>
            <person name="Cros-Aarteil S."/>
            <person name="Calhoun S."/>
            <person name="Haridas S."/>
            <person name="Kuo A."/>
            <person name="Mondo S."/>
            <person name="Pangilinan J."/>
            <person name="Riley R."/>
            <person name="Labutti K."/>
            <person name="Andreopoulos B."/>
            <person name="Lipzen A."/>
            <person name="Chen C."/>
            <person name="Yanf M."/>
            <person name="Daum C."/>
            <person name="Ng V."/>
            <person name="Clum A."/>
            <person name="Ohm R."/>
            <person name="Martin F."/>
            <person name="Silar P."/>
            <person name="Natvig D."/>
            <person name="Lalanne C."/>
            <person name="Gautier V."/>
            <person name="Ament-Velasquez S.L."/>
            <person name="Kruys A."/>
            <person name="Hutchinson M.I."/>
            <person name="Powell A.J."/>
            <person name="Barry K."/>
            <person name="Miller A.N."/>
            <person name="Grigoriev I.V."/>
            <person name="Debuchy R."/>
            <person name="Gladieux P."/>
            <person name="Thoren M.H."/>
            <person name="Johannesson H."/>
        </authorList>
    </citation>
    <scope>NUCLEOTIDE SEQUENCE</scope>
    <source>
        <strain evidence="2">CBS 532.94</strain>
    </source>
</reference>
<dbReference type="Gene3D" id="1.20.1280.50">
    <property type="match status" value="1"/>
</dbReference>
<keyword evidence="3" id="KW-1185">Reference proteome</keyword>
<reference evidence="2" key="1">
    <citation type="journal article" date="2023" name="Mol. Phylogenet. Evol.">
        <title>Genome-scale phylogeny and comparative genomics of the fungal order Sordariales.</title>
        <authorList>
            <person name="Hensen N."/>
            <person name="Bonometti L."/>
            <person name="Westerberg I."/>
            <person name="Brannstrom I.O."/>
            <person name="Guillou S."/>
            <person name="Cros-Aarteil S."/>
            <person name="Calhoun S."/>
            <person name="Haridas S."/>
            <person name="Kuo A."/>
            <person name="Mondo S."/>
            <person name="Pangilinan J."/>
            <person name="Riley R."/>
            <person name="LaButti K."/>
            <person name="Andreopoulos B."/>
            <person name="Lipzen A."/>
            <person name="Chen C."/>
            <person name="Yan M."/>
            <person name="Daum C."/>
            <person name="Ng V."/>
            <person name="Clum A."/>
            <person name="Steindorff A."/>
            <person name="Ohm R.A."/>
            <person name="Martin F."/>
            <person name="Silar P."/>
            <person name="Natvig D.O."/>
            <person name="Lalanne C."/>
            <person name="Gautier V."/>
            <person name="Ament-Velasquez S.L."/>
            <person name="Kruys A."/>
            <person name="Hutchinson M.I."/>
            <person name="Powell A.J."/>
            <person name="Barry K."/>
            <person name="Miller A.N."/>
            <person name="Grigoriev I.V."/>
            <person name="Debuchy R."/>
            <person name="Gladieux P."/>
            <person name="Hiltunen Thoren M."/>
            <person name="Johannesson H."/>
        </authorList>
    </citation>
    <scope>NUCLEOTIDE SEQUENCE</scope>
    <source>
        <strain evidence="2">CBS 532.94</strain>
    </source>
</reference>